<gene>
    <name evidence="2" type="ORF">CORMATOL_02428</name>
</gene>
<organism evidence="2 3">
    <name type="scientific">Corynebacterium matruchotii ATCC 33806</name>
    <dbReference type="NCBI Taxonomy" id="566549"/>
    <lineage>
        <taxon>Bacteria</taxon>
        <taxon>Bacillati</taxon>
        <taxon>Actinomycetota</taxon>
        <taxon>Actinomycetes</taxon>
        <taxon>Mycobacteriales</taxon>
        <taxon>Corynebacteriaceae</taxon>
        <taxon>Corynebacterium</taxon>
    </lineage>
</organism>
<sequence>MIRAIRKADRLHPVDTGWFCGVSCVFALAGVLVFGRFLPGRTGAAGRNPS</sequence>
<dbReference type="HOGENOM" id="CLU_3116883_0_0_11"/>
<name>C0E5Z6_9CORY</name>
<feature type="transmembrane region" description="Helical" evidence="1">
    <location>
        <begin position="16"/>
        <end position="38"/>
    </location>
</feature>
<protein>
    <submittedName>
        <fullName evidence="2">Uncharacterized protein</fullName>
    </submittedName>
</protein>
<keyword evidence="1" id="KW-0812">Transmembrane</keyword>
<comment type="caution">
    <text evidence="2">The sequence shown here is derived from an EMBL/GenBank/DDBJ whole genome shotgun (WGS) entry which is preliminary data.</text>
</comment>
<reference evidence="2 3" key="1">
    <citation type="submission" date="2009-01" db="EMBL/GenBank/DDBJ databases">
        <authorList>
            <person name="Fulton L."/>
            <person name="Clifton S."/>
            <person name="Chinwalla A.T."/>
            <person name="Mitreva M."/>
            <person name="Sodergren E."/>
            <person name="Weinstock G."/>
            <person name="Clifton S."/>
            <person name="Dooling D.J."/>
            <person name="Fulton B."/>
            <person name="Minx P."/>
            <person name="Pepin K.H."/>
            <person name="Johnson M."/>
            <person name="Bhonagiri V."/>
            <person name="Nash W.E."/>
            <person name="Mardis E.R."/>
            <person name="Wilson R.K."/>
        </authorList>
    </citation>
    <scope>NUCLEOTIDE SEQUENCE [LARGE SCALE GENOMIC DNA]</scope>
    <source>
        <strain evidence="2 3">ATCC 33806</strain>
    </source>
</reference>
<evidence type="ECO:0000313" key="2">
    <source>
        <dbReference type="EMBL" id="EEG26029.1"/>
    </source>
</evidence>
<accession>C0E5Z6</accession>
<proteinExistence type="predicted"/>
<evidence type="ECO:0000256" key="1">
    <source>
        <dbReference type="SAM" id="Phobius"/>
    </source>
</evidence>
<dbReference type="Proteomes" id="UP000006247">
    <property type="component" value="Unassembled WGS sequence"/>
</dbReference>
<keyword evidence="1" id="KW-0472">Membrane</keyword>
<evidence type="ECO:0000313" key="3">
    <source>
        <dbReference type="Proteomes" id="UP000006247"/>
    </source>
</evidence>
<dbReference type="AlphaFoldDB" id="C0E5Z6"/>
<keyword evidence="1" id="KW-1133">Transmembrane helix</keyword>
<dbReference type="EMBL" id="ACEB01000039">
    <property type="protein sequence ID" value="EEG26029.1"/>
    <property type="molecule type" value="Genomic_DNA"/>
</dbReference>